<evidence type="ECO:0000313" key="7">
    <source>
        <dbReference type="EMBL" id="SFO83263.1"/>
    </source>
</evidence>
<accession>A0A1I5KEX4</accession>
<sequence>MSACRTATAALCLSAAPLSAFADTPAPVMPEPAPVVAAPMADPGPEFAFTLRGGVAAKPSYFGSDDVEFGPDLGFSFGYLRAFGREFGSLDPDLEPLGPHLRGSFRYIPERDSSEFDEISGLDDVDAAVELGLGIGYRARNYEAFADLRYGAIGHESLVAEVGADALFRPTDRLTVSAGPRLFMGSDDYADTYYGVSAGESAASGLEAYDAGGGLLRAGVELGATYRIDDNWGVEGAIRYDQFLNDAEDSPIVRQGDDSQLKVRIGVTRRITLDF</sequence>
<dbReference type="Pfam" id="PF06629">
    <property type="entry name" value="MipA"/>
    <property type="match status" value="1"/>
</dbReference>
<evidence type="ECO:0000256" key="3">
    <source>
        <dbReference type="ARBA" id="ARBA00022729"/>
    </source>
</evidence>
<dbReference type="GO" id="GO:0009279">
    <property type="term" value="C:cell outer membrane"/>
    <property type="evidence" value="ECO:0007669"/>
    <property type="project" value="UniProtKB-SubCell"/>
</dbReference>
<dbReference type="InterPro" id="IPR010583">
    <property type="entry name" value="MipA"/>
</dbReference>
<keyword evidence="4" id="KW-0472">Membrane</keyword>
<feature type="chain" id="PRO_5011499243" evidence="6">
    <location>
        <begin position="23"/>
        <end position="275"/>
    </location>
</feature>
<keyword evidence="5" id="KW-0998">Cell outer membrane</keyword>
<dbReference type="OrthoDB" id="5462484at2"/>
<dbReference type="PANTHER" id="PTHR38776:SF1">
    <property type="entry name" value="MLTA-INTERACTING PROTEIN-RELATED"/>
    <property type="match status" value="1"/>
</dbReference>
<proteinExistence type="inferred from homology"/>
<feature type="signal peptide" evidence="6">
    <location>
        <begin position="1"/>
        <end position="22"/>
    </location>
</feature>
<protein>
    <submittedName>
        <fullName evidence="7">MltA-interacting protein MipA</fullName>
    </submittedName>
</protein>
<evidence type="ECO:0000256" key="1">
    <source>
        <dbReference type="ARBA" id="ARBA00004442"/>
    </source>
</evidence>
<reference evidence="7 8" key="1">
    <citation type="submission" date="2016-10" db="EMBL/GenBank/DDBJ databases">
        <authorList>
            <person name="de Groot N.N."/>
        </authorList>
    </citation>
    <scope>NUCLEOTIDE SEQUENCE [LARGE SCALE GENOMIC DNA]</scope>
    <source>
        <strain evidence="7 8">DSM 19547</strain>
    </source>
</reference>
<name>A0A1I5KEX4_9RHOB</name>
<evidence type="ECO:0000256" key="5">
    <source>
        <dbReference type="ARBA" id="ARBA00023237"/>
    </source>
</evidence>
<dbReference type="RefSeq" id="WP_093416165.1">
    <property type="nucleotide sequence ID" value="NZ_FOXA01000001.1"/>
</dbReference>
<dbReference type="AlphaFoldDB" id="A0A1I5KEX4"/>
<evidence type="ECO:0000313" key="8">
    <source>
        <dbReference type="Proteomes" id="UP000199356"/>
    </source>
</evidence>
<keyword evidence="3 6" id="KW-0732">Signal</keyword>
<comment type="similarity">
    <text evidence="2">Belongs to the MipA/OmpV family.</text>
</comment>
<evidence type="ECO:0000256" key="4">
    <source>
        <dbReference type="ARBA" id="ARBA00023136"/>
    </source>
</evidence>
<comment type="subcellular location">
    <subcellularLocation>
        <location evidence="1">Cell outer membrane</location>
    </subcellularLocation>
</comment>
<dbReference type="EMBL" id="FOXA01000001">
    <property type="protein sequence ID" value="SFO83263.1"/>
    <property type="molecule type" value="Genomic_DNA"/>
</dbReference>
<dbReference type="Proteomes" id="UP000199356">
    <property type="component" value="Unassembled WGS sequence"/>
</dbReference>
<dbReference type="PANTHER" id="PTHR38776">
    <property type="entry name" value="MLTA-INTERACTING PROTEIN-RELATED"/>
    <property type="match status" value="1"/>
</dbReference>
<dbReference type="STRING" id="441119.SAMN04488047_10151"/>
<evidence type="ECO:0000256" key="2">
    <source>
        <dbReference type="ARBA" id="ARBA00005722"/>
    </source>
</evidence>
<keyword evidence="8" id="KW-1185">Reference proteome</keyword>
<evidence type="ECO:0000256" key="6">
    <source>
        <dbReference type="SAM" id="SignalP"/>
    </source>
</evidence>
<organism evidence="7 8">
    <name type="scientific">Tranquillimonas alkanivorans</name>
    <dbReference type="NCBI Taxonomy" id="441119"/>
    <lineage>
        <taxon>Bacteria</taxon>
        <taxon>Pseudomonadati</taxon>
        <taxon>Pseudomonadota</taxon>
        <taxon>Alphaproteobacteria</taxon>
        <taxon>Rhodobacterales</taxon>
        <taxon>Roseobacteraceae</taxon>
        <taxon>Tranquillimonas</taxon>
    </lineage>
</organism>
<gene>
    <name evidence="7" type="ORF">SAMN04488047_10151</name>
</gene>